<dbReference type="InterPro" id="IPR001347">
    <property type="entry name" value="SIS_dom"/>
</dbReference>
<feature type="domain" description="SIS" evidence="2">
    <location>
        <begin position="196"/>
        <end position="336"/>
    </location>
</feature>
<feature type="domain" description="SIS" evidence="2">
    <location>
        <begin position="32"/>
        <end position="180"/>
    </location>
</feature>
<dbReference type="CDD" id="cd05009">
    <property type="entry name" value="SIS_GlmS_GlmD_2"/>
    <property type="match status" value="1"/>
</dbReference>
<dbReference type="GO" id="GO:1901135">
    <property type="term" value="P:carbohydrate derivative metabolic process"/>
    <property type="evidence" value="ECO:0007669"/>
    <property type="project" value="InterPro"/>
</dbReference>
<keyword evidence="4" id="KW-1185">Reference proteome</keyword>
<sequence>MSLKFWMQKETEESASIIKNQQIDSVEILNEVTNRLQKVPPNFVATLARGSSDHAASFSKYAIETHLGIMTASIAPSVHTIYKSNINYKNSFVIGISQSGKSSDLVESMAFARKKGAITLAFVNEKNSPLEHESEYCIPLLANKEQSVAATKSFIASLSRIIQLISYWKKDSNLNKQLLNTSDQLLNFNENEMNLFVENLLNEKSILVIGRGHSFPIALESALKLKETCGLHAEAFSGAEILHGPFELIQKNYPILLYLSNDETLDSMLKLIETLQNKNAKIFIITTNEIALKYEKNLSNTYIFKTANSINSLCDNILSIYHFYKLAAFLSQKLGRNPDLPKNLNKVTDTI</sequence>
<dbReference type="PANTHER" id="PTHR10937:SF8">
    <property type="entry name" value="AMINOTRANSFERASE-RELATED"/>
    <property type="match status" value="1"/>
</dbReference>
<gene>
    <name evidence="3" type="ORF">GCL60_04740</name>
</gene>
<dbReference type="CDD" id="cd05008">
    <property type="entry name" value="SIS_GlmS_GlmD_1"/>
    <property type="match status" value="1"/>
</dbReference>
<dbReference type="InterPro" id="IPR035466">
    <property type="entry name" value="GlmS/AgaS_SIS"/>
</dbReference>
<dbReference type="Gene3D" id="3.40.50.10490">
    <property type="entry name" value="Glucose-6-phosphate isomerase like protein, domain 1"/>
    <property type="match status" value="2"/>
</dbReference>
<evidence type="ECO:0000313" key="4">
    <source>
        <dbReference type="Proteomes" id="UP000437748"/>
    </source>
</evidence>
<dbReference type="PANTHER" id="PTHR10937">
    <property type="entry name" value="GLUCOSAMINE--FRUCTOSE-6-PHOSPHATE AMINOTRANSFERASE, ISOMERIZING"/>
    <property type="match status" value="1"/>
</dbReference>
<dbReference type="SUPFAM" id="SSF53697">
    <property type="entry name" value="SIS domain"/>
    <property type="match status" value="1"/>
</dbReference>
<name>A0A6N6VYU2_9BACT</name>
<evidence type="ECO:0000259" key="2">
    <source>
        <dbReference type="PROSITE" id="PS51464"/>
    </source>
</evidence>
<dbReference type="InterPro" id="IPR046348">
    <property type="entry name" value="SIS_dom_sf"/>
</dbReference>
<dbReference type="AlphaFoldDB" id="A0A6N6VYU2"/>
<dbReference type="RefSeq" id="WP_153418847.1">
    <property type="nucleotide sequence ID" value="NZ_WFLM01000002.1"/>
</dbReference>
<accession>A0A6N6VYU2</accession>
<evidence type="ECO:0000256" key="1">
    <source>
        <dbReference type="ARBA" id="ARBA00022737"/>
    </source>
</evidence>
<dbReference type="InterPro" id="IPR035490">
    <property type="entry name" value="GlmS/FrlB_SIS"/>
</dbReference>
<evidence type="ECO:0000313" key="3">
    <source>
        <dbReference type="EMBL" id="KAB8039568.1"/>
    </source>
</evidence>
<keyword evidence="1" id="KW-0677">Repeat</keyword>
<protein>
    <submittedName>
        <fullName evidence="3">SIS domain-containing protein</fullName>
    </submittedName>
</protein>
<dbReference type="PROSITE" id="PS51464">
    <property type="entry name" value="SIS"/>
    <property type="match status" value="2"/>
</dbReference>
<organism evidence="3 4">
    <name type="scientific">Silvanigrella paludirubra</name>
    <dbReference type="NCBI Taxonomy" id="2499159"/>
    <lineage>
        <taxon>Bacteria</taxon>
        <taxon>Pseudomonadati</taxon>
        <taxon>Bdellovibrionota</taxon>
        <taxon>Oligoflexia</taxon>
        <taxon>Silvanigrellales</taxon>
        <taxon>Silvanigrellaceae</taxon>
        <taxon>Silvanigrella</taxon>
    </lineage>
</organism>
<dbReference type="EMBL" id="WFLM01000002">
    <property type="protein sequence ID" value="KAB8039568.1"/>
    <property type="molecule type" value="Genomic_DNA"/>
</dbReference>
<comment type="caution">
    <text evidence="3">The sequence shown here is derived from an EMBL/GenBank/DDBJ whole genome shotgun (WGS) entry which is preliminary data.</text>
</comment>
<dbReference type="GO" id="GO:0097367">
    <property type="term" value="F:carbohydrate derivative binding"/>
    <property type="evidence" value="ECO:0007669"/>
    <property type="project" value="InterPro"/>
</dbReference>
<dbReference type="Proteomes" id="UP000437748">
    <property type="component" value="Unassembled WGS sequence"/>
</dbReference>
<dbReference type="Pfam" id="PF01380">
    <property type="entry name" value="SIS"/>
    <property type="match status" value="2"/>
</dbReference>
<proteinExistence type="predicted"/>
<reference evidence="3 4" key="1">
    <citation type="submission" date="2019-10" db="EMBL/GenBank/DDBJ databases">
        <title>New species of Slilvanegrellaceae.</title>
        <authorList>
            <person name="Pitt A."/>
            <person name="Hahn M.W."/>
        </authorList>
    </citation>
    <scope>NUCLEOTIDE SEQUENCE [LARGE SCALE GENOMIC DNA]</scope>
    <source>
        <strain evidence="3 4">SP-Ram-0.45-NSY-1</strain>
    </source>
</reference>
<dbReference type="OrthoDB" id="9761808at2"/>